<keyword evidence="5" id="KW-1185">Reference proteome</keyword>
<dbReference type="CDD" id="cd00085">
    <property type="entry name" value="HNHc"/>
    <property type="match status" value="1"/>
</dbReference>
<dbReference type="EMBL" id="CP128399">
    <property type="protein sequence ID" value="WJW66057.1"/>
    <property type="molecule type" value="Genomic_DNA"/>
</dbReference>
<evidence type="ECO:0000313" key="4">
    <source>
        <dbReference type="Proteomes" id="UP000521676"/>
    </source>
</evidence>
<protein>
    <submittedName>
        <fullName evidence="2">HNH endonuclease</fullName>
    </submittedName>
</protein>
<dbReference type="Proteomes" id="UP001431572">
    <property type="component" value="Chromosome 1"/>
</dbReference>
<accession>A0A8T7M046</accession>
<reference evidence="3" key="2">
    <citation type="journal article" date="2024" name="Nature">
        <title>Anoxygenic phototroph of the Chloroflexota uses a type I reaction centre.</title>
        <authorList>
            <person name="Tsuji J.M."/>
            <person name="Shaw N.A."/>
            <person name="Nagashima S."/>
            <person name="Venkiteswaran J.J."/>
            <person name="Schiff S.L."/>
            <person name="Watanabe T."/>
            <person name="Fukui M."/>
            <person name="Hanada S."/>
            <person name="Tank M."/>
            <person name="Neufeld J.D."/>
        </authorList>
    </citation>
    <scope>NUCLEOTIDE SEQUENCE</scope>
    <source>
        <strain evidence="3">L227-S17</strain>
    </source>
</reference>
<dbReference type="AlphaFoldDB" id="A0A8T7M046"/>
<gene>
    <name evidence="2" type="ORF">HXX08_12475</name>
    <name evidence="3" type="ORF">OZ401_001840</name>
</gene>
<dbReference type="SMART" id="SM00507">
    <property type="entry name" value="HNHc"/>
    <property type="match status" value="1"/>
</dbReference>
<dbReference type="EMBL" id="JACATZ010000001">
    <property type="protein sequence ID" value="NWJ46687.1"/>
    <property type="molecule type" value="Genomic_DNA"/>
</dbReference>
<reference evidence="2 4" key="1">
    <citation type="submission" date="2020-06" db="EMBL/GenBank/DDBJ databases">
        <title>Anoxygenic phototrophic Chloroflexota member uses a Type I reaction center.</title>
        <authorList>
            <person name="Tsuji J.M."/>
            <person name="Shaw N.A."/>
            <person name="Nagashima S."/>
            <person name="Venkiteswaran J."/>
            <person name="Schiff S.L."/>
            <person name="Hanada S."/>
            <person name="Tank M."/>
            <person name="Neufeld J.D."/>
        </authorList>
    </citation>
    <scope>NUCLEOTIDE SEQUENCE [LARGE SCALE GENOMIC DNA]</scope>
    <source>
        <strain evidence="2">L227-S17</strain>
    </source>
</reference>
<dbReference type="RefSeq" id="WP_341467939.1">
    <property type="nucleotide sequence ID" value="NZ_CP128399.1"/>
</dbReference>
<dbReference type="PANTHER" id="PTHR33877:SF2">
    <property type="entry name" value="OS07G0170200 PROTEIN"/>
    <property type="match status" value="1"/>
</dbReference>
<name>A0A8T7M046_9CHLR</name>
<keyword evidence="2" id="KW-0378">Hydrolase</keyword>
<sequence>MSKVLVLNATYEPISFVSLRRAVVLLLKEKAEVIEASVERQLRAERASFPYPLVIRLVTYVPVPRFFNLPLSRRSLLSRDNYTCQYCGVVDNQLTIDHVLPKSRGGKTEWTNVVAACVNCNRKKGNKLPAEAKMYPRVAPVKPAYITVVLLGQAKGNETWARYIRT</sequence>
<dbReference type="GO" id="GO:0004519">
    <property type="term" value="F:endonuclease activity"/>
    <property type="evidence" value="ECO:0007669"/>
    <property type="project" value="UniProtKB-KW"/>
</dbReference>
<dbReference type="Pfam" id="PF14279">
    <property type="entry name" value="HNH_5"/>
    <property type="match status" value="1"/>
</dbReference>
<dbReference type="InterPro" id="IPR003615">
    <property type="entry name" value="HNH_nuc"/>
</dbReference>
<dbReference type="InterPro" id="IPR029471">
    <property type="entry name" value="HNH_5"/>
</dbReference>
<feature type="domain" description="HNH nuclease" evidence="1">
    <location>
        <begin position="71"/>
        <end position="122"/>
    </location>
</feature>
<keyword evidence="2" id="KW-0540">Nuclease</keyword>
<evidence type="ECO:0000313" key="3">
    <source>
        <dbReference type="EMBL" id="WJW66057.1"/>
    </source>
</evidence>
<dbReference type="PANTHER" id="PTHR33877">
    <property type="entry name" value="SLL1193 PROTEIN"/>
    <property type="match status" value="1"/>
</dbReference>
<organism evidence="2 4">
    <name type="scientific">Candidatus Chlorohelix allophototropha</name>
    <dbReference type="NCBI Taxonomy" id="3003348"/>
    <lineage>
        <taxon>Bacteria</taxon>
        <taxon>Bacillati</taxon>
        <taxon>Chloroflexota</taxon>
        <taxon>Chloroflexia</taxon>
        <taxon>Candidatus Chloroheliales</taxon>
        <taxon>Candidatus Chloroheliaceae</taxon>
        <taxon>Candidatus Chlorohelix</taxon>
    </lineage>
</organism>
<dbReference type="InterPro" id="IPR052892">
    <property type="entry name" value="NA-targeting_endonuclease"/>
</dbReference>
<keyword evidence="2" id="KW-0255">Endonuclease</keyword>
<evidence type="ECO:0000313" key="5">
    <source>
        <dbReference type="Proteomes" id="UP001431572"/>
    </source>
</evidence>
<proteinExistence type="predicted"/>
<evidence type="ECO:0000259" key="1">
    <source>
        <dbReference type="SMART" id="SM00507"/>
    </source>
</evidence>
<dbReference type="Gene3D" id="1.10.30.50">
    <property type="match status" value="1"/>
</dbReference>
<evidence type="ECO:0000313" key="2">
    <source>
        <dbReference type="EMBL" id="NWJ46687.1"/>
    </source>
</evidence>
<dbReference type="Proteomes" id="UP000521676">
    <property type="component" value="Unassembled WGS sequence"/>
</dbReference>